<proteinExistence type="inferred from homology"/>
<evidence type="ECO:0000256" key="7">
    <source>
        <dbReference type="SAM" id="Coils"/>
    </source>
</evidence>
<dbReference type="Gene3D" id="1.20.5.4820">
    <property type="match status" value="1"/>
</dbReference>
<dbReference type="GO" id="GO:0005737">
    <property type="term" value="C:cytoplasm"/>
    <property type="evidence" value="ECO:0007669"/>
    <property type="project" value="TreeGrafter"/>
</dbReference>
<feature type="domain" description="Myosin motor" evidence="8">
    <location>
        <begin position="78"/>
        <end position="805"/>
    </location>
</feature>
<protein>
    <submittedName>
        <fullName evidence="9">Unconventional myosin</fullName>
    </submittedName>
</protein>
<dbReference type="PROSITE" id="PS50096">
    <property type="entry name" value="IQ"/>
    <property type="match status" value="1"/>
</dbReference>
<keyword evidence="4 6" id="KW-0505">Motor protein</keyword>
<dbReference type="Proteomes" id="UP001153069">
    <property type="component" value="Unassembled WGS sequence"/>
</dbReference>
<dbReference type="SUPFAM" id="SSF52540">
    <property type="entry name" value="P-loop containing nucleoside triphosphate hydrolases"/>
    <property type="match status" value="1"/>
</dbReference>
<keyword evidence="2 6" id="KW-0067">ATP-binding</keyword>
<dbReference type="PANTHER" id="PTHR13140">
    <property type="entry name" value="MYOSIN"/>
    <property type="match status" value="1"/>
</dbReference>
<evidence type="ECO:0000256" key="1">
    <source>
        <dbReference type="ARBA" id="ARBA00022741"/>
    </source>
</evidence>
<gene>
    <name evidence="9" type="ORF">SEMRO_1241_G255450.1</name>
</gene>
<feature type="coiled-coil region" evidence="7">
    <location>
        <begin position="829"/>
        <end position="863"/>
    </location>
</feature>
<dbReference type="GO" id="GO:0005524">
    <property type="term" value="F:ATP binding"/>
    <property type="evidence" value="ECO:0007669"/>
    <property type="project" value="UniProtKB-UniRule"/>
</dbReference>
<dbReference type="GO" id="GO:0007015">
    <property type="term" value="P:actin filament organization"/>
    <property type="evidence" value="ECO:0007669"/>
    <property type="project" value="TreeGrafter"/>
</dbReference>
<feature type="binding site" evidence="6">
    <location>
        <begin position="182"/>
        <end position="189"/>
    </location>
    <ligand>
        <name>ATP</name>
        <dbReference type="ChEBI" id="CHEBI:30616"/>
    </ligand>
</feature>
<comment type="similarity">
    <text evidence="6">Belongs to the TRAFAC class myosin-kinesin ATPase superfamily. Myosin family.</text>
</comment>
<dbReference type="InterPro" id="IPR036961">
    <property type="entry name" value="Kinesin_motor_dom_sf"/>
</dbReference>
<dbReference type="GO" id="GO:0016020">
    <property type="term" value="C:membrane"/>
    <property type="evidence" value="ECO:0007669"/>
    <property type="project" value="TreeGrafter"/>
</dbReference>
<reference evidence="9" key="1">
    <citation type="submission" date="2020-06" db="EMBL/GenBank/DDBJ databases">
        <authorList>
            <consortium name="Plant Systems Biology data submission"/>
        </authorList>
    </citation>
    <scope>NUCLEOTIDE SEQUENCE</scope>
    <source>
        <strain evidence="9">D6</strain>
    </source>
</reference>
<dbReference type="Gene3D" id="3.40.850.10">
    <property type="entry name" value="Kinesin motor domain"/>
    <property type="match status" value="1"/>
</dbReference>
<keyword evidence="3 6" id="KW-0518">Myosin</keyword>
<dbReference type="Gene3D" id="1.20.58.530">
    <property type="match status" value="1"/>
</dbReference>
<dbReference type="EMBL" id="CAICTM010001239">
    <property type="protein sequence ID" value="CAB9521862.1"/>
    <property type="molecule type" value="Genomic_DNA"/>
</dbReference>
<evidence type="ECO:0000259" key="8">
    <source>
        <dbReference type="PROSITE" id="PS51456"/>
    </source>
</evidence>
<evidence type="ECO:0000256" key="4">
    <source>
        <dbReference type="ARBA" id="ARBA00023175"/>
    </source>
</evidence>
<evidence type="ECO:0000256" key="3">
    <source>
        <dbReference type="ARBA" id="ARBA00023123"/>
    </source>
</evidence>
<name>A0A9N8HQV8_9STRA</name>
<keyword evidence="10" id="KW-1185">Reference proteome</keyword>
<dbReference type="GO" id="GO:0000146">
    <property type="term" value="F:microfilament motor activity"/>
    <property type="evidence" value="ECO:0007669"/>
    <property type="project" value="TreeGrafter"/>
</dbReference>
<dbReference type="InterPro" id="IPR027417">
    <property type="entry name" value="P-loop_NTPase"/>
</dbReference>
<dbReference type="GO" id="GO:0016459">
    <property type="term" value="C:myosin complex"/>
    <property type="evidence" value="ECO:0007669"/>
    <property type="project" value="UniProtKB-KW"/>
</dbReference>
<dbReference type="PRINTS" id="PR00193">
    <property type="entry name" value="MYOSINHEAVY"/>
</dbReference>
<accession>A0A9N8HQV8</accession>
<dbReference type="Gene3D" id="1.20.120.720">
    <property type="entry name" value="Myosin VI head, motor domain, U50 subdomain"/>
    <property type="match status" value="1"/>
</dbReference>
<organism evidence="9 10">
    <name type="scientific">Seminavis robusta</name>
    <dbReference type="NCBI Taxonomy" id="568900"/>
    <lineage>
        <taxon>Eukaryota</taxon>
        <taxon>Sar</taxon>
        <taxon>Stramenopiles</taxon>
        <taxon>Ochrophyta</taxon>
        <taxon>Bacillariophyta</taxon>
        <taxon>Bacillariophyceae</taxon>
        <taxon>Bacillariophycidae</taxon>
        <taxon>Naviculales</taxon>
        <taxon>Naviculaceae</taxon>
        <taxon>Seminavis</taxon>
    </lineage>
</organism>
<keyword evidence="1 6" id="KW-0547">Nucleotide-binding</keyword>
<evidence type="ECO:0000256" key="6">
    <source>
        <dbReference type="PROSITE-ProRule" id="PRU00782"/>
    </source>
</evidence>
<dbReference type="OrthoDB" id="37397at2759"/>
<dbReference type="InterPro" id="IPR001609">
    <property type="entry name" value="Myosin_head_motor_dom-like"/>
</dbReference>
<dbReference type="AlphaFoldDB" id="A0A9N8HQV8"/>
<evidence type="ECO:0000313" key="9">
    <source>
        <dbReference type="EMBL" id="CAB9521862.1"/>
    </source>
</evidence>
<sequence>MGKQSFVYVRSKEYAWVPAIQTDTDGKKATVQIPAFKDEQSIDSDGCRGKKTEEKVDLKGYVGNVLPLQNVDGQGMLIEIPDMVELPYLHEAGILYNLKRRHRDGKPYTRTGDIVIAINPFQWFTEIYTDAVRTRYSNKLVWTDSGETDPRTFVDPHVYETSSLCYKGLAFYQTDQSILVSGESGAGKTETVKIAMNHMASVQRGPVEASSNPEEKFEDPVVNRVLQSNPLLETFGNAKTTRNDNSSRFGKYTQLQFDCLEIVPGNIDRTKSRCHLGGSKCEAYLLEKNRVTGHTEPERTYHVFYQILAAPDDQKASFWSGLKGSTFDSFKYVGATSTTKIEKRTDAEWFEGTCETLSLINLGGDKLIALMRAITAVLQCGNLAFGALGGDADKSECTSKDVLAGLSDILGVAEPELNLAFTERTMKTRNETYKVPLNAETAKNSCDAFAKEVYGKLFLWLVEGINEATKAENNYSRADGQDPGEFGIIGLLDIFGFESFVINRFEQLCINYANEKLQQKFTEDIFRSVQLEYEAEGIELAEITFDDNTDVLDLIEGRTGLCAMLNEECVRPKGSDEAFVQKALGANKKSPCLLVNNMDRMGFGIHHYAGKVMYSAQFFVERNQDTLPTDLEDAMMKSSNFIVAHKPAPAADAGKAPKRQKSNIVGSTIWAKYKTQLASLMGSLRKTQSRYIRCLKPNKAKVPVKMEHIGTVEQLRCAGVVAAVTISRSAFPNKLPNDTVRLRFSGFWDKAAYPAASSDLKDECFAMMTCALKEKAEGDKVAFAVGKTKTYFRSGALEYLEANRAAGLEVHCIPIQKITRGYVVRKKFAKMLNSAKEAERLAKEKAEAEARALADKAAAEKAARDAEFQKEIDKVASAGSEYTDKGKKSDEDTEAKIKECEERVVAAEKESAVLKEKTGEDAKALIMEPKKQKAAAETKLAANLKQVEVLRKENKKIKKEHDKIKKKYDEIKKNNKKLLKANEASGGSFEGENDDMMKVHEKNEKLLDDLEGAKDKNRDMKEACQDKQAEYMNTAESRLEFQKTMARILNLIQDNCKDRQLIEDTSAVAHGCESESKAIMAALEAEYGD</sequence>
<dbReference type="GO" id="GO:0051015">
    <property type="term" value="F:actin filament binding"/>
    <property type="evidence" value="ECO:0007669"/>
    <property type="project" value="TreeGrafter"/>
</dbReference>
<dbReference type="Pfam" id="PF00063">
    <property type="entry name" value="Myosin_head"/>
    <property type="match status" value="1"/>
</dbReference>
<dbReference type="PROSITE" id="PS51456">
    <property type="entry name" value="MYOSIN_MOTOR"/>
    <property type="match status" value="1"/>
</dbReference>
<evidence type="ECO:0000256" key="5">
    <source>
        <dbReference type="ARBA" id="ARBA00023203"/>
    </source>
</evidence>
<dbReference type="Gene3D" id="1.10.10.820">
    <property type="match status" value="1"/>
</dbReference>
<dbReference type="PANTHER" id="PTHR13140:SF706">
    <property type="entry name" value="DILUTE CLASS UNCONVENTIONAL MYOSIN, ISOFORM C"/>
    <property type="match status" value="1"/>
</dbReference>
<feature type="coiled-coil region" evidence="7">
    <location>
        <begin position="890"/>
        <end position="1030"/>
    </location>
</feature>
<dbReference type="SMART" id="SM00242">
    <property type="entry name" value="MYSc"/>
    <property type="match status" value="1"/>
</dbReference>
<feature type="region of interest" description="Actin-binding" evidence="6">
    <location>
        <begin position="677"/>
        <end position="699"/>
    </location>
</feature>
<evidence type="ECO:0000256" key="2">
    <source>
        <dbReference type="ARBA" id="ARBA00022840"/>
    </source>
</evidence>
<dbReference type="CDD" id="cd00124">
    <property type="entry name" value="MYSc"/>
    <property type="match status" value="1"/>
</dbReference>
<comment type="caution">
    <text evidence="9">The sequence shown here is derived from an EMBL/GenBank/DDBJ whole genome shotgun (WGS) entry which is preliminary data.</text>
</comment>
<keyword evidence="7" id="KW-0175">Coiled coil</keyword>
<evidence type="ECO:0000313" key="10">
    <source>
        <dbReference type="Proteomes" id="UP001153069"/>
    </source>
</evidence>
<keyword evidence="5 6" id="KW-0009">Actin-binding</keyword>